<dbReference type="EMBL" id="CATQJA010000804">
    <property type="protein sequence ID" value="CAJ0564121.1"/>
    <property type="molecule type" value="Genomic_DNA"/>
</dbReference>
<reference evidence="1" key="1">
    <citation type="submission" date="2023-06" db="EMBL/GenBank/DDBJ databases">
        <authorList>
            <person name="Delattre M."/>
        </authorList>
    </citation>
    <scope>NUCLEOTIDE SEQUENCE</scope>
    <source>
        <strain evidence="1">AF72</strain>
    </source>
</reference>
<evidence type="ECO:0000313" key="1">
    <source>
        <dbReference type="EMBL" id="CAJ0564121.1"/>
    </source>
</evidence>
<dbReference type="Proteomes" id="UP001177023">
    <property type="component" value="Unassembled WGS sequence"/>
</dbReference>
<organism evidence="1 2">
    <name type="scientific">Mesorhabditis spiculigera</name>
    <dbReference type="NCBI Taxonomy" id="96644"/>
    <lineage>
        <taxon>Eukaryota</taxon>
        <taxon>Metazoa</taxon>
        <taxon>Ecdysozoa</taxon>
        <taxon>Nematoda</taxon>
        <taxon>Chromadorea</taxon>
        <taxon>Rhabditida</taxon>
        <taxon>Rhabditina</taxon>
        <taxon>Rhabditomorpha</taxon>
        <taxon>Rhabditoidea</taxon>
        <taxon>Rhabditidae</taxon>
        <taxon>Mesorhabditinae</taxon>
        <taxon>Mesorhabditis</taxon>
    </lineage>
</organism>
<protein>
    <submittedName>
        <fullName evidence="1">Uncharacterized protein</fullName>
    </submittedName>
</protein>
<evidence type="ECO:0000313" key="2">
    <source>
        <dbReference type="Proteomes" id="UP001177023"/>
    </source>
</evidence>
<sequence length="168" mass="18676">MIINLISDCNTTSSGQRLRRETPLASPIPTASLARYEEGEGRKVASDAKKISSYVQQFSSNRGKFGSRRNGRPLLFQYLQQGHCDIDSIVFVVKNVDENYVAGYNHVSVKGIVKAQRARRINVATVSLLPLRFSLADIAFSFNVMHEVLGIVREPNLAYLDCAVLICL</sequence>
<proteinExistence type="predicted"/>
<name>A0AA36C853_9BILA</name>
<gene>
    <name evidence="1" type="ORF">MSPICULIGERA_LOCUS2814</name>
</gene>
<feature type="non-terminal residue" evidence="1">
    <location>
        <position position="1"/>
    </location>
</feature>
<keyword evidence="2" id="KW-1185">Reference proteome</keyword>
<accession>A0AA36C853</accession>
<dbReference type="AlphaFoldDB" id="A0AA36C853"/>
<comment type="caution">
    <text evidence="1">The sequence shown here is derived from an EMBL/GenBank/DDBJ whole genome shotgun (WGS) entry which is preliminary data.</text>
</comment>